<dbReference type="InterPro" id="IPR008753">
    <property type="entry name" value="Peptidase_M13_N"/>
</dbReference>
<dbReference type="Proteomes" id="UP000594260">
    <property type="component" value="Unplaced"/>
</dbReference>
<protein>
    <submittedName>
        <fullName evidence="11">Uncharacterized protein</fullName>
    </submittedName>
</protein>
<keyword evidence="8" id="KW-1133">Transmembrane helix</keyword>
<dbReference type="Pfam" id="PF05649">
    <property type="entry name" value="Peptidase_M13_N"/>
    <property type="match status" value="1"/>
</dbReference>
<dbReference type="RefSeq" id="XP_022643447.1">
    <property type="nucleotide sequence ID" value="XM_022787712.1"/>
</dbReference>
<dbReference type="OrthoDB" id="6475849at2759"/>
<dbReference type="GO" id="GO:0004222">
    <property type="term" value="F:metalloendopeptidase activity"/>
    <property type="evidence" value="ECO:0007669"/>
    <property type="project" value="InterPro"/>
</dbReference>
<proteinExistence type="inferred from homology"/>
<keyword evidence="6" id="KW-0862">Zinc</keyword>
<dbReference type="GO" id="GO:0046872">
    <property type="term" value="F:metal ion binding"/>
    <property type="evidence" value="ECO:0007669"/>
    <property type="project" value="UniProtKB-KW"/>
</dbReference>
<dbReference type="PANTHER" id="PTHR11733">
    <property type="entry name" value="ZINC METALLOPROTEASE FAMILY M13 NEPRILYSIN-RELATED"/>
    <property type="match status" value="1"/>
</dbReference>
<dbReference type="EnsemblMetazoa" id="XM_022787712">
    <property type="protein sequence ID" value="XP_022643447"/>
    <property type="gene ID" value="LOC111242837"/>
</dbReference>
<evidence type="ECO:0000256" key="6">
    <source>
        <dbReference type="ARBA" id="ARBA00022833"/>
    </source>
</evidence>
<keyword evidence="3" id="KW-0645">Protease</keyword>
<dbReference type="GO" id="GO:0016485">
    <property type="term" value="P:protein processing"/>
    <property type="evidence" value="ECO:0007669"/>
    <property type="project" value="TreeGrafter"/>
</dbReference>
<evidence type="ECO:0000313" key="11">
    <source>
        <dbReference type="EnsemblMetazoa" id="XP_022643447"/>
    </source>
</evidence>
<dbReference type="Gene3D" id="3.40.390.10">
    <property type="entry name" value="Collagenase (Catalytic Domain)"/>
    <property type="match status" value="1"/>
</dbReference>
<name>A0A7M7M8B1_VARDE</name>
<reference evidence="11" key="1">
    <citation type="submission" date="2021-01" db="UniProtKB">
        <authorList>
            <consortium name="EnsemblMetazoa"/>
        </authorList>
    </citation>
    <scope>IDENTIFICATION</scope>
</reference>
<sequence>MSKQRGRGRRYSRLVHEQKRTLEQLGPRHSILNSTCCWFCIFLIGALILGIIYHVTNIKYFKTKEKTAKLGVSLSALRQPTQENRSHSVCDTQVCHHIAVALNQTLNRDVNPCEDFYGFVCDGWRKRHPPDENNIKISPFSMLASKIATVMKRAFYGSGENWSKQNLQQILTSSNSNSSLGPSAQVAVFHHVCQSSMKDSEEIKSRRYLRRLLGQVGLTTLLSTDEVSKYDDEFLPTSAIETMVALSLTWGIPSLLMVYPMADPTATYQNILVISCSDRQDKNSLRQAKPFIAETFDSHSEPIARAIPDFTAKLLQNSRREVSKMARLVKIVGEMLSIVIEDGRPREEINAIAEEIVMASLILDDARNETNSLLEKLSNTPKRVKFRDIHYMTGNDPVNLLATINKYVSEHNHLTLTDYDDVIVDSPRSLALLFTLLRNKKTESIIKNYIAYSVIGILAPFVGRDARRRSTALAEVLGSTAPRYYIDRWCDMQAQEFLPLSYGSVFVREMVDIDIKAHAQLVVDYVKVAFVEAMRENAWMDRSTQLRAMAKLSAMTAHVGFPDWFEDKMEQFVEAPDLRPGNLFIEAVLDIKQHKVTIALRDFRKLNVRDVNSWNFSPASLNAFYEHARNSITIPAAVLLFPFFTKGAPAAFNYGSLGSIVGHEISHGFDTIGSNFDEQGNFIGWWSGRTKKKFDERNFCFVKQYEELQNEILGGVHESGIQKQQSVNSKQSRGQRTLPENLADNAGLRQAFRAYKYYTRDQPVDVVLPGLEFTSDQLFFIGNAYKWCANIEARTGELMSLKDAHATERLRCNAATMNIATFQETFSCPAGSTMAPDKRCVTW</sequence>
<feature type="transmembrane region" description="Helical" evidence="8">
    <location>
        <begin position="36"/>
        <end position="55"/>
    </location>
</feature>
<dbReference type="Pfam" id="PF01431">
    <property type="entry name" value="Peptidase_M13"/>
    <property type="match status" value="1"/>
</dbReference>
<dbReference type="GO" id="GO:0005886">
    <property type="term" value="C:plasma membrane"/>
    <property type="evidence" value="ECO:0007669"/>
    <property type="project" value="TreeGrafter"/>
</dbReference>
<evidence type="ECO:0000256" key="7">
    <source>
        <dbReference type="ARBA" id="ARBA00023049"/>
    </source>
</evidence>
<evidence type="ECO:0000313" key="12">
    <source>
        <dbReference type="Proteomes" id="UP000594260"/>
    </source>
</evidence>
<evidence type="ECO:0000259" key="10">
    <source>
        <dbReference type="Pfam" id="PF05649"/>
    </source>
</evidence>
<dbReference type="OMA" id="NRSARND"/>
<dbReference type="InterPro" id="IPR000718">
    <property type="entry name" value="Peptidase_M13"/>
</dbReference>
<comment type="cofactor">
    <cofactor evidence="1">
        <name>Zn(2+)</name>
        <dbReference type="ChEBI" id="CHEBI:29105"/>
    </cofactor>
</comment>
<dbReference type="SUPFAM" id="SSF55486">
    <property type="entry name" value="Metalloproteases ('zincins'), catalytic domain"/>
    <property type="match status" value="1"/>
</dbReference>
<evidence type="ECO:0000256" key="5">
    <source>
        <dbReference type="ARBA" id="ARBA00022801"/>
    </source>
</evidence>
<comment type="similarity">
    <text evidence="2">Belongs to the peptidase M13 family.</text>
</comment>
<dbReference type="InterPro" id="IPR024079">
    <property type="entry name" value="MetalloPept_cat_dom_sf"/>
</dbReference>
<keyword evidence="12" id="KW-1185">Reference proteome</keyword>
<dbReference type="InterPro" id="IPR042089">
    <property type="entry name" value="Peptidase_M13_dom_2"/>
</dbReference>
<accession>A0A7M7M8B1</accession>
<dbReference type="PROSITE" id="PS51885">
    <property type="entry name" value="NEPRILYSIN"/>
    <property type="match status" value="1"/>
</dbReference>
<keyword evidence="8" id="KW-0472">Membrane</keyword>
<keyword evidence="8" id="KW-0812">Transmembrane</keyword>
<evidence type="ECO:0000256" key="8">
    <source>
        <dbReference type="SAM" id="Phobius"/>
    </source>
</evidence>
<keyword evidence="7" id="KW-0482">Metalloprotease</keyword>
<organism evidence="11 12">
    <name type="scientific">Varroa destructor</name>
    <name type="common">Honeybee mite</name>
    <dbReference type="NCBI Taxonomy" id="109461"/>
    <lineage>
        <taxon>Eukaryota</taxon>
        <taxon>Metazoa</taxon>
        <taxon>Ecdysozoa</taxon>
        <taxon>Arthropoda</taxon>
        <taxon>Chelicerata</taxon>
        <taxon>Arachnida</taxon>
        <taxon>Acari</taxon>
        <taxon>Parasitiformes</taxon>
        <taxon>Mesostigmata</taxon>
        <taxon>Gamasina</taxon>
        <taxon>Dermanyssoidea</taxon>
        <taxon>Varroidae</taxon>
        <taxon>Varroa</taxon>
    </lineage>
</organism>
<evidence type="ECO:0000256" key="2">
    <source>
        <dbReference type="ARBA" id="ARBA00007357"/>
    </source>
</evidence>
<evidence type="ECO:0000256" key="3">
    <source>
        <dbReference type="ARBA" id="ARBA00022670"/>
    </source>
</evidence>
<feature type="domain" description="Peptidase M13 N-terminal" evidence="10">
    <location>
        <begin position="112"/>
        <end position="562"/>
    </location>
</feature>
<keyword evidence="4" id="KW-0479">Metal-binding</keyword>
<dbReference type="GeneID" id="111242837"/>
<evidence type="ECO:0000256" key="1">
    <source>
        <dbReference type="ARBA" id="ARBA00001947"/>
    </source>
</evidence>
<dbReference type="PRINTS" id="PR00786">
    <property type="entry name" value="NEPRILYSIN"/>
</dbReference>
<dbReference type="InParanoid" id="A0A7M7M8B1"/>
<dbReference type="Gene3D" id="1.10.1380.10">
    <property type="entry name" value="Neutral endopeptidase , domain2"/>
    <property type="match status" value="1"/>
</dbReference>
<dbReference type="CDD" id="cd08662">
    <property type="entry name" value="M13"/>
    <property type="match status" value="1"/>
</dbReference>
<keyword evidence="5" id="KW-0378">Hydrolase</keyword>
<dbReference type="PANTHER" id="PTHR11733:SF241">
    <property type="entry name" value="GH26575P-RELATED"/>
    <property type="match status" value="1"/>
</dbReference>
<evidence type="ECO:0000256" key="4">
    <source>
        <dbReference type="ARBA" id="ARBA00022723"/>
    </source>
</evidence>
<dbReference type="KEGG" id="vde:111242837"/>
<evidence type="ECO:0000259" key="9">
    <source>
        <dbReference type="Pfam" id="PF01431"/>
    </source>
</evidence>
<dbReference type="InterPro" id="IPR018497">
    <property type="entry name" value="Peptidase_M13_C"/>
</dbReference>
<dbReference type="AlphaFoldDB" id="A0A7M7M8B1"/>
<feature type="domain" description="Peptidase M13 C-terminal" evidence="9">
    <location>
        <begin position="622"/>
        <end position="840"/>
    </location>
</feature>